<dbReference type="Proteomes" id="UP001254759">
    <property type="component" value="Unassembled WGS sequence"/>
</dbReference>
<dbReference type="Pfam" id="PF14467">
    <property type="entry name" value="DUF4426"/>
    <property type="match status" value="1"/>
</dbReference>
<feature type="domain" description="DUF4426" evidence="1">
    <location>
        <begin position="39"/>
        <end position="153"/>
    </location>
</feature>
<dbReference type="RefSeq" id="WP_310089736.1">
    <property type="nucleotide sequence ID" value="NZ_JAVDTT010000001.1"/>
</dbReference>
<proteinExistence type="predicted"/>
<evidence type="ECO:0000259" key="1">
    <source>
        <dbReference type="Pfam" id="PF14467"/>
    </source>
</evidence>
<reference evidence="2 3" key="1">
    <citation type="submission" date="2023-07" db="EMBL/GenBank/DDBJ databases">
        <title>Sorghum-associated microbial communities from plants grown in Nebraska, USA.</title>
        <authorList>
            <person name="Schachtman D."/>
        </authorList>
    </citation>
    <scope>NUCLEOTIDE SEQUENCE [LARGE SCALE GENOMIC DNA]</scope>
    <source>
        <strain evidence="2 3">BE107</strain>
    </source>
</reference>
<dbReference type="Gene3D" id="2.60.40.3340">
    <property type="entry name" value="Domain of unknown function DUF4426"/>
    <property type="match status" value="1"/>
</dbReference>
<comment type="caution">
    <text evidence="2">The sequence shown here is derived from an EMBL/GenBank/DDBJ whole genome shotgun (WGS) entry which is preliminary data.</text>
</comment>
<dbReference type="EMBL" id="JAVDTT010000001">
    <property type="protein sequence ID" value="MDR6839929.1"/>
    <property type="molecule type" value="Genomic_DNA"/>
</dbReference>
<sequence length="153" mass="16714">MLLIKSLSIALAALLLTACNGSEQPRAAEIVAPAETTAVFGDLRVHYNALPTLSLNDAVAREYSVEKDAGTAMLVIALRQFANNEEIPAEGEVSATAYDLQGARQQIAFKAVKTGDYTDHIGIFDIHPRDSYRFEVTLKANGRSEVVKFQRNF</sequence>
<evidence type="ECO:0000313" key="3">
    <source>
        <dbReference type="Proteomes" id="UP001254759"/>
    </source>
</evidence>
<dbReference type="GO" id="GO:0000428">
    <property type="term" value="C:DNA-directed RNA polymerase complex"/>
    <property type="evidence" value="ECO:0007669"/>
    <property type="project" value="UniProtKB-KW"/>
</dbReference>
<dbReference type="InterPro" id="IPR025218">
    <property type="entry name" value="DUF4426"/>
</dbReference>
<dbReference type="PROSITE" id="PS51257">
    <property type="entry name" value="PROKAR_LIPOPROTEIN"/>
    <property type="match status" value="1"/>
</dbReference>
<protein>
    <submittedName>
        <fullName evidence="2">DNA-directed RNA polymerase subunit H (RpoH/RPB5)</fullName>
    </submittedName>
</protein>
<accession>A0ABU1RP93</accession>
<gene>
    <name evidence="2" type="ORF">J2W94_000193</name>
</gene>
<keyword evidence="2" id="KW-0240">DNA-directed RNA polymerase</keyword>
<name>A0ABU1RP93_9GAMM</name>
<evidence type="ECO:0000313" key="2">
    <source>
        <dbReference type="EMBL" id="MDR6839929.1"/>
    </source>
</evidence>
<keyword evidence="3" id="KW-1185">Reference proteome</keyword>
<organism evidence="2 3">
    <name type="scientific">Pseudoxanthomonas sacheonensis</name>
    <dbReference type="NCBI Taxonomy" id="443615"/>
    <lineage>
        <taxon>Bacteria</taxon>
        <taxon>Pseudomonadati</taxon>
        <taxon>Pseudomonadota</taxon>
        <taxon>Gammaproteobacteria</taxon>
        <taxon>Lysobacterales</taxon>
        <taxon>Lysobacteraceae</taxon>
        <taxon>Pseudoxanthomonas</taxon>
    </lineage>
</organism>
<keyword evidence="2" id="KW-0804">Transcription</keyword>